<sequence length="38" mass="4510">MRGLVLEGRYQRATRYLPSSTNPRISPRRLSQYVIFLN</sequence>
<dbReference type="AlphaFoldDB" id="A0A0E9TQQ2"/>
<reference evidence="1" key="2">
    <citation type="journal article" date="2015" name="Fish Shellfish Immunol.">
        <title>Early steps in the European eel (Anguilla anguilla)-Vibrio vulnificus interaction in the gills: Role of the RtxA13 toxin.</title>
        <authorList>
            <person name="Callol A."/>
            <person name="Pajuelo D."/>
            <person name="Ebbesson L."/>
            <person name="Teles M."/>
            <person name="MacKenzie S."/>
            <person name="Amaro C."/>
        </authorList>
    </citation>
    <scope>NUCLEOTIDE SEQUENCE</scope>
</reference>
<reference evidence="1" key="1">
    <citation type="submission" date="2014-11" db="EMBL/GenBank/DDBJ databases">
        <authorList>
            <person name="Amaro Gonzalez C."/>
        </authorList>
    </citation>
    <scope>NUCLEOTIDE SEQUENCE</scope>
</reference>
<name>A0A0E9TQQ2_ANGAN</name>
<dbReference type="EMBL" id="GBXM01052696">
    <property type="protein sequence ID" value="JAH55881.1"/>
    <property type="molecule type" value="Transcribed_RNA"/>
</dbReference>
<evidence type="ECO:0000313" key="1">
    <source>
        <dbReference type="EMBL" id="JAH55881.1"/>
    </source>
</evidence>
<organism evidence="1">
    <name type="scientific">Anguilla anguilla</name>
    <name type="common">European freshwater eel</name>
    <name type="synonym">Muraena anguilla</name>
    <dbReference type="NCBI Taxonomy" id="7936"/>
    <lineage>
        <taxon>Eukaryota</taxon>
        <taxon>Metazoa</taxon>
        <taxon>Chordata</taxon>
        <taxon>Craniata</taxon>
        <taxon>Vertebrata</taxon>
        <taxon>Euteleostomi</taxon>
        <taxon>Actinopterygii</taxon>
        <taxon>Neopterygii</taxon>
        <taxon>Teleostei</taxon>
        <taxon>Anguilliformes</taxon>
        <taxon>Anguillidae</taxon>
        <taxon>Anguilla</taxon>
    </lineage>
</organism>
<protein>
    <submittedName>
        <fullName evidence="1">Uncharacterized protein</fullName>
    </submittedName>
</protein>
<proteinExistence type="predicted"/>
<accession>A0A0E9TQQ2</accession>